<evidence type="ECO:0000313" key="1">
    <source>
        <dbReference type="EMBL" id="KAJ9101104.1"/>
    </source>
</evidence>
<organism evidence="1 2">
    <name type="scientific">Naganishia friedmannii</name>
    <dbReference type="NCBI Taxonomy" id="89922"/>
    <lineage>
        <taxon>Eukaryota</taxon>
        <taxon>Fungi</taxon>
        <taxon>Dikarya</taxon>
        <taxon>Basidiomycota</taxon>
        <taxon>Agaricomycotina</taxon>
        <taxon>Tremellomycetes</taxon>
        <taxon>Filobasidiales</taxon>
        <taxon>Filobasidiaceae</taxon>
        <taxon>Naganishia</taxon>
    </lineage>
</organism>
<sequence>MSSTMSFSAMFSQSPAANHSRNMSSEYSFFPDNHSRSDTSESAYSSIGSPVSDSSRFGQVVGSPFSVSSDERYMLGTPPTVTPEQSLSYPTKSNCPAPTSPTSVDIPAFRSETASPIEKGKGKDRQANANHVESPAVIVADDGNTESALRPSVQGSGVRDTSAVTEPTSDYSSDISNTRPSPLVHSHTYSGPDISTSPYSGGRVSAYDSGRSTPTAPSTASSMHSKISNMRIKLKRKGSSLVDIMSFKNQGTSRSEIKTPEEASRGGSRSRSGSSAAASVLIEGNKTAYSSSAQDRYNSSKKNLRTKSVNKFDFSTSRAGALQFTKKQTGVPTLSPGNDSVFEAGGPVSSPHAITPRAPSGSQPGTANNRRHATPLPAMPKPAIEQTPICLGRVVSESPIAIPLSPLSPPLLDTKHHSRVDALGGSIPDFELLESPPKTTPAFLMIRGAPVSQRVSYFDTKLPPELKLRVLATILDLHKAEHNRAIGNVSEKFSKEERADAARYLGKRWIGDMAGKRELFCISRVSRSWRELAFDGQLWKDVDLHQAVGHIPPSALLTVLAKNQGGYIRNLGLHGWNSLPPRALTFALTDVGGAHCSTVTTRLQRLDLQGCTSLDANTVSFIVRHSPELTWISLRGLTFVSGDIIRRIAVHAKQMQHLDISRCWRLSLLHECIFDEDNSWPALKTLKLGGGVAETGIFQWLARAAPNLETLDVSHSIEIDDDDVKDLVSAPTDSYQEARTQRRTSIQHASTPKDNTTDKELRVVILTPSQANQPGSDFACDGMIPRRVTKLRHVNFSHCPNITQKAASYLAYAVPHMQILEMANVGEMSSDGIVAMLSTTPHIKKIDLEGATQACDRVLAALTYANRQHSVIDQSMPGKELEALSLGHASNITTDGALKLLRACPNLVQLNLEGTPVTDILVKDFIRRRRHSSCLRVTDCRGVNRNVIDAYENTIRYRSGWRGYQAVPMEYSDAAAGQRGKAGPKLDECGDVPVVQSFWGWCKVGRSSGIASQTVSSDINREDAVRSIARLLREAEMQGGAEATRGCSIM</sequence>
<protein>
    <submittedName>
        <fullName evidence="1">Uncharacterized protein</fullName>
    </submittedName>
</protein>
<dbReference type="Proteomes" id="UP001227268">
    <property type="component" value="Unassembled WGS sequence"/>
</dbReference>
<dbReference type="EMBL" id="JASBWT010000010">
    <property type="protein sequence ID" value="KAJ9101104.1"/>
    <property type="molecule type" value="Genomic_DNA"/>
</dbReference>
<name>A0ACC2VPS4_9TREE</name>
<comment type="caution">
    <text evidence="1">The sequence shown here is derived from an EMBL/GenBank/DDBJ whole genome shotgun (WGS) entry which is preliminary data.</text>
</comment>
<gene>
    <name evidence="1" type="ORF">QFC21_003322</name>
</gene>
<reference evidence="1" key="1">
    <citation type="submission" date="2023-04" db="EMBL/GenBank/DDBJ databases">
        <title>Draft Genome sequencing of Naganishia species isolated from polar environments using Oxford Nanopore Technology.</title>
        <authorList>
            <person name="Leo P."/>
            <person name="Venkateswaran K."/>
        </authorList>
    </citation>
    <scope>NUCLEOTIDE SEQUENCE</scope>
    <source>
        <strain evidence="1">MNA-CCFEE 5423</strain>
    </source>
</reference>
<evidence type="ECO:0000313" key="2">
    <source>
        <dbReference type="Proteomes" id="UP001227268"/>
    </source>
</evidence>
<keyword evidence="2" id="KW-1185">Reference proteome</keyword>
<accession>A0ACC2VPS4</accession>
<proteinExistence type="predicted"/>